<name>A0A7W6AJJ3_9HYPH</name>
<protein>
    <submittedName>
        <fullName evidence="2">Putative membrane protein AbrB (Regulator of aidB expression)</fullName>
    </submittedName>
</protein>
<sequence length="30" mass="3269">MVSCVQYTRLLSVAFLAGLVLAPMVNMMLP</sequence>
<gene>
    <name evidence="2" type="ORF">GGR33_004080</name>
</gene>
<organism evidence="2 3">
    <name type="scientific">Methylobacterium brachythecii</name>
    <dbReference type="NCBI Taxonomy" id="1176177"/>
    <lineage>
        <taxon>Bacteria</taxon>
        <taxon>Pseudomonadati</taxon>
        <taxon>Pseudomonadota</taxon>
        <taxon>Alphaproteobacteria</taxon>
        <taxon>Hyphomicrobiales</taxon>
        <taxon>Methylobacteriaceae</taxon>
        <taxon>Methylobacterium</taxon>
    </lineage>
</organism>
<accession>A0A7W6AJJ3</accession>
<evidence type="ECO:0000313" key="2">
    <source>
        <dbReference type="EMBL" id="MBB3904557.1"/>
    </source>
</evidence>
<keyword evidence="1" id="KW-0472">Membrane</keyword>
<evidence type="ECO:0000313" key="3">
    <source>
        <dbReference type="Proteomes" id="UP000517759"/>
    </source>
</evidence>
<reference evidence="2 3" key="1">
    <citation type="submission" date="2020-08" db="EMBL/GenBank/DDBJ databases">
        <title>Genomic Encyclopedia of Type Strains, Phase IV (KMG-IV): sequencing the most valuable type-strain genomes for metagenomic binning, comparative biology and taxonomic classification.</title>
        <authorList>
            <person name="Goeker M."/>
        </authorList>
    </citation>
    <scope>NUCLEOTIDE SEQUENCE [LARGE SCALE GENOMIC DNA]</scope>
    <source>
        <strain evidence="2 3">DSM 24105</strain>
    </source>
</reference>
<dbReference type="EMBL" id="JACIDN010000008">
    <property type="protein sequence ID" value="MBB3904557.1"/>
    <property type="molecule type" value="Genomic_DNA"/>
</dbReference>
<keyword evidence="1" id="KW-1133">Transmembrane helix</keyword>
<evidence type="ECO:0000256" key="1">
    <source>
        <dbReference type="SAM" id="Phobius"/>
    </source>
</evidence>
<keyword evidence="1" id="KW-0812">Transmembrane</keyword>
<comment type="caution">
    <text evidence="2">The sequence shown here is derived from an EMBL/GenBank/DDBJ whole genome shotgun (WGS) entry which is preliminary data.</text>
</comment>
<proteinExistence type="predicted"/>
<dbReference type="Proteomes" id="UP000517759">
    <property type="component" value="Unassembled WGS sequence"/>
</dbReference>
<dbReference type="AlphaFoldDB" id="A0A7W6AJJ3"/>
<feature type="transmembrane region" description="Helical" evidence="1">
    <location>
        <begin position="7"/>
        <end position="29"/>
    </location>
</feature>